<organism evidence="1 2">
    <name type="scientific">Enterovirga aerilata</name>
    <dbReference type="NCBI Taxonomy" id="2730920"/>
    <lineage>
        <taxon>Bacteria</taxon>
        <taxon>Pseudomonadati</taxon>
        <taxon>Pseudomonadota</taxon>
        <taxon>Alphaproteobacteria</taxon>
        <taxon>Hyphomicrobiales</taxon>
        <taxon>Methylobacteriaceae</taxon>
        <taxon>Enterovirga</taxon>
    </lineage>
</organism>
<comment type="caution">
    <text evidence="1">The sequence shown here is derived from an EMBL/GenBank/DDBJ whole genome shotgun (WGS) entry which is preliminary data.</text>
</comment>
<sequence>MPSQPLQIRSEPAGRLDASDQLLVKLEQELARSAPAPTPACFELLDEPAPYVRFVRPALSIGTGLVALAAALTLSRAFPGF</sequence>
<dbReference type="AlphaFoldDB" id="A0A849ICX6"/>
<evidence type="ECO:0000313" key="1">
    <source>
        <dbReference type="EMBL" id="NNM71773.1"/>
    </source>
</evidence>
<dbReference type="EMBL" id="JABEPP010000001">
    <property type="protein sequence ID" value="NNM71773.1"/>
    <property type="molecule type" value="Genomic_DNA"/>
</dbReference>
<name>A0A849ICX6_9HYPH</name>
<keyword evidence="2" id="KW-1185">Reference proteome</keyword>
<proteinExistence type="predicted"/>
<dbReference type="Proteomes" id="UP000564885">
    <property type="component" value="Unassembled WGS sequence"/>
</dbReference>
<accession>A0A849ICX6</accession>
<evidence type="ECO:0000313" key="2">
    <source>
        <dbReference type="Proteomes" id="UP000564885"/>
    </source>
</evidence>
<protein>
    <submittedName>
        <fullName evidence="1">Uncharacterized protein</fullName>
    </submittedName>
</protein>
<gene>
    <name evidence="1" type="ORF">HJG44_05090</name>
</gene>
<reference evidence="1 2" key="1">
    <citation type="submission" date="2020-04" db="EMBL/GenBank/DDBJ databases">
        <title>Enterovirga sp. isolate from soil.</title>
        <authorList>
            <person name="Chea S."/>
            <person name="Kim D.-U."/>
        </authorList>
    </citation>
    <scope>NUCLEOTIDE SEQUENCE [LARGE SCALE GENOMIC DNA]</scope>
    <source>
        <strain evidence="1 2">DB1703</strain>
    </source>
</reference>